<organism evidence="5">
    <name type="scientific">Castor canadensis</name>
    <name type="common">American beaver</name>
    <dbReference type="NCBI Taxonomy" id="51338"/>
    <lineage>
        <taxon>Eukaryota</taxon>
        <taxon>Metazoa</taxon>
        <taxon>Chordata</taxon>
        <taxon>Craniata</taxon>
        <taxon>Vertebrata</taxon>
        <taxon>Euteleostomi</taxon>
        <taxon>Mammalia</taxon>
        <taxon>Eutheria</taxon>
        <taxon>Euarchontoglires</taxon>
        <taxon>Glires</taxon>
        <taxon>Rodentia</taxon>
        <taxon>Castorimorpha</taxon>
        <taxon>Castoridae</taxon>
        <taxon>Castor</taxon>
    </lineage>
</organism>
<feature type="compositionally biased region" description="Polar residues" evidence="3">
    <location>
        <begin position="165"/>
        <end position="178"/>
    </location>
</feature>
<feature type="domain" description="Ig-like" evidence="4">
    <location>
        <begin position="313"/>
        <end position="405"/>
    </location>
</feature>
<feature type="region of interest" description="Disordered" evidence="3">
    <location>
        <begin position="116"/>
        <end position="180"/>
    </location>
</feature>
<accession>A0A8C0ZZ94</accession>
<feature type="region of interest" description="Disordered" evidence="3">
    <location>
        <begin position="819"/>
        <end position="858"/>
    </location>
</feature>
<dbReference type="SMART" id="SM00409">
    <property type="entry name" value="IG"/>
    <property type="match status" value="3"/>
</dbReference>
<evidence type="ECO:0000256" key="3">
    <source>
        <dbReference type="SAM" id="MobiDB-lite"/>
    </source>
</evidence>
<reference evidence="5" key="1">
    <citation type="submission" date="2023-09" db="UniProtKB">
        <authorList>
            <consortium name="Ensembl"/>
        </authorList>
    </citation>
    <scope>IDENTIFICATION</scope>
</reference>
<evidence type="ECO:0000259" key="4">
    <source>
        <dbReference type="PROSITE" id="PS50835"/>
    </source>
</evidence>
<dbReference type="Pfam" id="PF13895">
    <property type="entry name" value="Ig_2"/>
    <property type="match status" value="1"/>
</dbReference>
<feature type="compositionally biased region" description="Polar residues" evidence="3">
    <location>
        <begin position="822"/>
        <end position="832"/>
    </location>
</feature>
<sequence>MLVLGVEVHGPLGNPDECLLSFLSCTASRLGLLALRATSGLQQTSVNSSDAVNSSRDLGLKVPSIQSPSWNFPDQSLGSQASPQIPDSNRFPEVQNLNDVSGSFWSNVSAEGHHLNPDPSFFEIPGSKEFSDASDAQMPAKGTPPSVSVKGPTSNISAKVPDTKVSVNTPGSKLPSKNQDLEISAQSTGSRVSLETHSAATFTQQVGGPLAVLVGTTIRLPLAPVPSPGPPAPLVVWRRGSEVLVAGSLGSQVPLVSVDPAYRDRLRFDQAQGSVELASAQLDDAGVYTVEVIRGGVSRQIREFTVGVYEPLPQLSVQPKAPEIEEGAAEVRLRCVGWKPGGGELSWSRDGRVLKVVDPEGTDPPRIRAEGDQLLIARPVRSDHARYTCHVRSPFGHSEAAADVSVFYGPDPPTIRISSDRDATPAVYVTAGSNVTLRCTAASRPPADIAWSLADPMEAAVPAGPRLLLPAVGPGHAGAYACIAANPRTGRRRRSLLNLTVADLPPGAPQCSVEGGPGDRSVRLRCSWPGGVPAASLQFQGLPEGVRAGQAPSVLLVAVPAHPRLIGVPITCLAHHLVATRTCTVTLEAPQEVLLHPLVEEARSGEAEVVLEVFGCPPPSRAAWAREGRPLAPGGGGRLRLSQDGRRLLIRNFSLDWDLGNYSVLCSGALGAGGNQITLIGPSISSWRLQRAHDAAVLTWDVERGALISGFEIQARTRRSDLGRATAYRDWVTLLFLGPQERSAVVPLPPRNPGTWVFRILPMLGAQPGTPSQSRVYQAGELAILRPITWSYFPPFSGKTPKKKLHPLTLAPVVTPPEKKMQSVTWAQTPQPLSLKFPPKDPGPAKGHQVSVGDPISS</sequence>
<feature type="compositionally biased region" description="Polar residues" evidence="3">
    <location>
        <begin position="69"/>
        <end position="87"/>
    </location>
</feature>
<dbReference type="Gene3D" id="2.60.40.10">
    <property type="entry name" value="Immunoglobulins"/>
    <property type="match status" value="3"/>
</dbReference>
<dbReference type="SUPFAM" id="SSF48726">
    <property type="entry name" value="Immunoglobulin"/>
    <property type="match status" value="3"/>
</dbReference>
<proteinExistence type="predicted"/>
<name>A0A8C0ZZ94_CASCN</name>
<dbReference type="PROSITE" id="PS50835">
    <property type="entry name" value="IG_LIKE"/>
    <property type="match status" value="2"/>
</dbReference>
<dbReference type="AlphaFoldDB" id="A0A8C0ZZ94"/>
<dbReference type="InterPro" id="IPR003598">
    <property type="entry name" value="Ig_sub2"/>
</dbReference>
<dbReference type="InterPro" id="IPR036179">
    <property type="entry name" value="Ig-like_dom_sf"/>
</dbReference>
<evidence type="ECO:0000256" key="2">
    <source>
        <dbReference type="ARBA" id="ARBA00023180"/>
    </source>
</evidence>
<dbReference type="PANTHER" id="PTHR44427">
    <property type="entry name" value="CARCINOEMBRYONIC ANTIGEN-RELATED CELL ADHESION MOLECULE 19"/>
    <property type="match status" value="1"/>
</dbReference>
<dbReference type="InterPro" id="IPR003599">
    <property type="entry name" value="Ig_sub"/>
</dbReference>
<feature type="region of interest" description="Disordered" evidence="3">
    <location>
        <begin position="69"/>
        <end position="90"/>
    </location>
</feature>
<feature type="domain" description="Ig-like" evidence="4">
    <location>
        <begin position="413"/>
        <end position="498"/>
    </location>
</feature>
<keyword evidence="2" id="KW-0325">Glycoprotein</keyword>
<keyword evidence="1" id="KW-0732">Signal</keyword>
<dbReference type="PANTHER" id="PTHR44427:SF5">
    <property type="entry name" value="V-SET AND IMMUNOGLOBULIN DOMAIN-CONTAINING PROTEIN 10-LIKE"/>
    <property type="match status" value="1"/>
</dbReference>
<dbReference type="SMART" id="SM00408">
    <property type="entry name" value="IGc2"/>
    <property type="match status" value="2"/>
</dbReference>
<dbReference type="InterPro" id="IPR007110">
    <property type="entry name" value="Ig-like_dom"/>
</dbReference>
<evidence type="ECO:0000313" key="5">
    <source>
        <dbReference type="Ensembl" id="ENSCCNP00000030798.1"/>
    </source>
</evidence>
<dbReference type="CDD" id="cd00096">
    <property type="entry name" value="Ig"/>
    <property type="match status" value="1"/>
</dbReference>
<dbReference type="InterPro" id="IPR013783">
    <property type="entry name" value="Ig-like_fold"/>
</dbReference>
<protein>
    <recommendedName>
        <fullName evidence="4">Ig-like domain-containing protein</fullName>
    </recommendedName>
</protein>
<evidence type="ECO:0000256" key="1">
    <source>
        <dbReference type="ARBA" id="ARBA00022729"/>
    </source>
</evidence>
<dbReference type="Ensembl" id="ENSCCNT00000038766.1">
    <property type="protein sequence ID" value="ENSCCNP00000030798.1"/>
    <property type="gene ID" value="ENSCCNG00000029423.1"/>
</dbReference>
<dbReference type="InterPro" id="IPR050831">
    <property type="entry name" value="CEA_cell_adhesion"/>
</dbReference>